<dbReference type="EC" id="2.7.13.3" evidence="2"/>
<feature type="coiled-coil region" evidence="7">
    <location>
        <begin position="180"/>
        <end position="231"/>
    </location>
</feature>
<dbReference type="AlphaFoldDB" id="A0A545SP00"/>
<dbReference type="PANTHER" id="PTHR43047">
    <property type="entry name" value="TWO-COMPONENT HISTIDINE PROTEIN KINASE"/>
    <property type="match status" value="1"/>
</dbReference>
<dbReference type="InterPro" id="IPR003661">
    <property type="entry name" value="HisK_dim/P_dom"/>
</dbReference>
<dbReference type="EMBL" id="VHSG01000039">
    <property type="protein sequence ID" value="TQV66705.1"/>
    <property type="molecule type" value="Genomic_DNA"/>
</dbReference>
<dbReference type="PRINTS" id="PR00344">
    <property type="entry name" value="BCTRLSENSOR"/>
</dbReference>
<dbReference type="GO" id="GO:0000155">
    <property type="term" value="F:phosphorelay sensor kinase activity"/>
    <property type="evidence" value="ECO:0007669"/>
    <property type="project" value="InterPro"/>
</dbReference>
<reference evidence="10 11" key="1">
    <citation type="submission" date="2019-06" db="EMBL/GenBank/DDBJ databases">
        <title>Whole genome sequence for Cellvibrionaceae sp. R142.</title>
        <authorList>
            <person name="Wang G."/>
        </authorList>
    </citation>
    <scope>NUCLEOTIDE SEQUENCE [LARGE SCALE GENOMIC DNA]</scope>
    <source>
        <strain evidence="10 11">R142</strain>
    </source>
</reference>
<evidence type="ECO:0000256" key="4">
    <source>
        <dbReference type="ARBA" id="ARBA00022679"/>
    </source>
</evidence>
<feature type="domain" description="Histidine kinase" evidence="8">
    <location>
        <begin position="256"/>
        <end position="474"/>
    </location>
</feature>
<keyword evidence="7" id="KW-0175">Coiled coil</keyword>
<evidence type="ECO:0000313" key="11">
    <source>
        <dbReference type="Proteomes" id="UP000319732"/>
    </source>
</evidence>
<dbReference type="CDD" id="cd00075">
    <property type="entry name" value="HATPase"/>
    <property type="match status" value="1"/>
</dbReference>
<dbReference type="InterPro" id="IPR036097">
    <property type="entry name" value="HisK_dim/P_sf"/>
</dbReference>
<dbReference type="Pfam" id="PF00512">
    <property type="entry name" value="HisKA"/>
    <property type="match status" value="1"/>
</dbReference>
<keyword evidence="3 6" id="KW-0597">Phosphoprotein</keyword>
<dbReference type="InterPro" id="IPR001789">
    <property type="entry name" value="Sig_transdc_resp-reg_receiver"/>
</dbReference>
<dbReference type="InterPro" id="IPR005467">
    <property type="entry name" value="His_kinase_dom"/>
</dbReference>
<keyword evidence="11" id="KW-1185">Reference proteome</keyword>
<dbReference type="Gene3D" id="3.40.50.2300">
    <property type="match status" value="1"/>
</dbReference>
<keyword evidence="4" id="KW-0808">Transferase</keyword>
<evidence type="ECO:0000256" key="2">
    <source>
        <dbReference type="ARBA" id="ARBA00012438"/>
    </source>
</evidence>
<dbReference type="SUPFAM" id="SSF52172">
    <property type="entry name" value="CheY-like"/>
    <property type="match status" value="1"/>
</dbReference>
<comment type="caution">
    <text evidence="10">The sequence shown here is derived from an EMBL/GenBank/DDBJ whole genome shotgun (WGS) entry which is preliminary data.</text>
</comment>
<comment type="catalytic activity">
    <reaction evidence="1">
        <text>ATP + protein L-histidine = ADP + protein N-phospho-L-histidine.</text>
        <dbReference type="EC" id="2.7.13.3"/>
    </reaction>
</comment>
<dbReference type="PANTHER" id="PTHR43047:SF72">
    <property type="entry name" value="OSMOSENSING HISTIDINE PROTEIN KINASE SLN1"/>
    <property type="match status" value="1"/>
</dbReference>
<gene>
    <name evidence="10" type="ORF">FKG94_26790</name>
</gene>
<evidence type="ECO:0000256" key="7">
    <source>
        <dbReference type="SAM" id="Coils"/>
    </source>
</evidence>
<evidence type="ECO:0000313" key="10">
    <source>
        <dbReference type="EMBL" id="TQV66705.1"/>
    </source>
</evidence>
<evidence type="ECO:0000256" key="5">
    <source>
        <dbReference type="ARBA" id="ARBA00022777"/>
    </source>
</evidence>
<evidence type="ECO:0000259" key="9">
    <source>
        <dbReference type="PROSITE" id="PS50110"/>
    </source>
</evidence>
<dbReference type="Pfam" id="PF02518">
    <property type="entry name" value="HATPase_c"/>
    <property type="match status" value="1"/>
</dbReference>
<dbReference type="CDD" id="cd00082">
    <property type="entry name" value="HisKA"/>
    <property type="match status" value="1"/>
</dbReference>
<dbReference type="SMART" id="SM00388">
    <property type="entry name" value="HisKA"/>
    <property type="match status" value="1"/>
</dbReference>
<dbReference type="Gene3D" id="1.10.287.130">
    <property type="match status" value="1"/>
</dbReference>
<dbReference type="OrthoDB" id="6187449at2"/>
<evidence type="ECO:0000256" key="1">
    <source>
        <dbReference type="ARBA" id="ARBA00000085"/>
    </source>
</evidence>
<feature type="modified residue" description="4-aspartylphosphate" evidence="6">
    <location>
        <position position="97"/>
    </location>
</feature>
<dbReference type="InterPro" id="IPR011006">
    <property type="entry name" value="CheY-like_superfamily"/>
</dbReference>
<name>A0A545SP00_9GAMM</name>
<dbReference type="SUPFAM" id="SSF55874">
    <property type="entry name" value="ATPase domain of HSP90 chaperone/DNA topoisomerase II/histidine kinase"/>
    <property type="match status" value="1"/>
</dbReference>
<dbReference type="InterPro" id="IPR004358">
    <property type="entry name" value="Sig_transdc_His_kin-like_C"/>
</dbReference>
<dbReference type="Pfam" id="PF00072">
    <property type="entry name" value="Response_reg"/>
    <property type="match status" value="1"/>
</dbReference>
<dbReference type="RefSeq" id="WP_142930027.1">
    <property type="nucleotide sequence ID" value="NZ_ML660115.1"/>
</dbReference>
<dbReference type="Gene3D" id="3.30.565.10">
    <property type="entry name" value="Histidine kinase-like ATPase, C-terminal domain"/>
    <property type="match status" value="1"/>
</dbReference>
<organism evidence="10 11">
    <name type="scientific">Exilibacterium tricleocarpae</name>
    <dbReference type="NCBI Taxonomy" id="2591008"/>
    <lineage>
        <taxon>Bacteria</taxon>
        <taxon>Pseudomonadati</taxon>
        <taxon>Pseudomonadota</taxon>
        <taxon>Gammaproteobacteria</taxon>
        <taxon>Cellvibrionales</taxon>
        <taxon>Cellvibrionaceae</taxon>
        <taxon>Exilibacterium</taxon>
    </lineage>
</organism>
<sequence length="478" mass="52645">MSYTKPVHICADSAADGGVAVPAAVNDWPLPGPAAETSRNWKLLIIDDDEHVHAAIRVMLECCRFDERPIDIVDAYSETEAKQVLTETTDIAIVIVDVVMESDTSGFDLVEFIRNTRGNRVTRILLTTGQPGAPPESTLLSQYDINGYLEKIDITSQRFTNTVVTLLRSYRDINTISELLASLRLMNQDLQHKAQLLEDQQAQLEAEITLRKQAQLQLESLNRNLEEQVNQRTASYMQVVAEARSANAAKTEFLSRMSHELRTPLNSILGFAQLLRMDEVDLPTDRQLASIGEIEVAGRHLFSLINDILDFTKIEAGKVDINNITLSWSAVTDDCLRLAAPLAQEKHQQLGLRVVGVPSKYVCADARATKQILVNLISNAVKYSPAASRITLEVEQVDEAVVFRVIDQGPGIPADKLDKLFKPFDRLGAERTAVDGVGIGLSISRQLAKLMHSDITVENLVAGCVFGLPLPAAEVSTP</sequence>
<dbReference type="PROSITE" id="PS50109">
    <property type="entry name" value="HIS_KIN"/>
    <property type="match status" value="1"/>
</dbReference>
<dbReference type="GO" id="GO:0005886">
    <property type="term" value="C:plasma membrane"/>
    <property type="evidence" value="ECO:0007669"/>
    <property type="project" value="TreeGrafter"/>
</dbReference>
<dbReference type="InterPro" id="IPR036890">
    <property type="entry name" value="HATPase_C_sf"/>
</dbReference>
<dbReference type="SMART" id="SM00387">
    <property type="entry name" value="HATPase_c"/>
    <property type="match status" value="1"/>
</dbReference>
<proteinExistence type="predicted"/>
<dbReference type="PROSITE" id="PS50110">
    <property type="entry name" value="RESPONSE_REGULATORY"/>
    <property type="match status" value="1"/>
</dbReference>
<dbReference type="Proteomes" id="UP000319732">
    <property type="component" value="Unassembled WGS sequence"/>
</dbReference>
<evidence type="ECO:0000256" key="3">
    <source>
        <dbReference type="ARBA" id="ARBA00022553"/>
    </source>
</evidence>
<dbReference type="SMART" id="SM00448">
    <property type="entry name" value="REC"/>
    <property type="match status" value="1"/>
</dbReference>
<keyword evidence="5" id="KW-0418">Kinase</keyword>
<dbReference type="SUPFAM" id="SSF47384">
    <property type="entry name" value="Homodimeric domain of signal transducing histidine kinase"/>
    <property type="match status" value="1"/>
</dbReference>
<feature type="domain" description="Response regulatory" evidence="9">
    <location>
        <begin position="42"/>
        <end position="166"/>
    </location>
</feature>
<accession>A0A545SP00</accession>
<protein>
    <recommendedName>
        <fullName evidence="2">histidine kinase</fullName>
        <ecNumber evidence="2">2.7.13.3</ecNumber>
    </recommendedName>
</protein>
<evidence type="ECO:0000256" key="6">
    <source>
        <dbReference type="PROSITE-ProRule" id="PRU00169"/>
    </source>
</evidence>
<evidence type="ECO:0000259" key="8">
    <source>
        <dbReference type="PROSITE" id="PS50109"/>
    </source>
</evidence>
<dbReference type="GO" id="GO:0009927">
    <property type="term" value="F:histidine phosphotransfer kinase activity"/>
    <property type="evidence" value="ECO:0007669"/>
    <property type="project" value="TreeGrafter"/>
</dbReference>
<dbReference type="InterPro" id="IPR003594">
    <property type="entry name" value="HATPase_dom"/>
</dbReference>